<keyword evidence="24" id="KW-1185">Reference proteome</keyword>
<evidence type="ECO:0000256" key="6">
    <source>
        <dbReference type="ARBA" id="ARBA00011738"/>
    </source>
</evidence>
<dbReference type="CDD" id="cd07250">
    <property type="entry name" value="HPPD_C_like"/>
    <property type="match status" value="1"/>
</dbReference>
<keyword evidence="17" id="KW-0472">Membrane</keyword>
<feature type="domain" description="VOC" evidence="23">
    <location>
        <begin position="6"/>
        <end position="134"/>
    </location>
</feature>
<dbReference type="CDD" id="cd08342">
    <property type="entry name" value="HPPD_N_like"/>
    <property type="match status" value="1"/>
</dbReference>
<feature type="binding site" evidence="22">
    <location>
        <position position="167"/>
    </location>
    <ligand>
        <name>Fe cation</name>
        <dbReference type="ChEBI" id="CHEBI:24875"/>
    </ligand>
</feature>
<sequence length="374" mass="43011">MGEVEHFHHVSFLVSNSLQAAFWYCCNFGFARFAEKQTDKFVEIAVKNGKAIFVFKSALRPNVAEIKEDIICHGDFIKDVAFMVDDIECVVERISKLGARILSSIEKIFDEKGSVLSAKVESCCGRLVHTLIQNIDYTGIFIPGYKPTDNFKFANSLLPVRLNFIDHVVESHPPGTLDDVAEWYKETLRLKRFWSVDDLYSDKSLLPVKGWLLNDSKRTTQLMIAEPIIKKGVRGQHEEFQEYHGGAGIQHIALNVTNIVDAIDTMKRQGADFLSIPDTYYDQLEERLGKTKLKVEENLKEIRRLKILMDFDEKGYLLQIFTKPVQDRPTLFIEIIQRRNFDGFGAGNFKALFAAIEEEQKRRKTFFLENEPKI</sequence>
<keyword evidence="8" id="KW-0963">Cytoplasm</keyword>
<dbReference type="InterPro" id="IPR029068">
    <property type="entry name" value="Glyas_Bleomycin-R_OHBP_Dase"/>
</dbReference>
<dbReference type="GO" id="GO:0005789">
    <property type="term" value="C:endoplasmic reticulum membrane"/>
    <property type="evidence" value="ECO:0007669"/>
    <property type="project" value="UniProtKB-SubCell"/>
</dbReference>
<comment type="subcellular location">
    <subcellularLocation>
        <location evidence="3">Cytoplasm</location>
    </subcellularLocation>
    <subcellularLocation>
        <location evidence="2">Endoplasmic reticulum membrane</location>
        <topology evidence="2">Peripheral membrane protein</topology>
    </subcellularLocation>
    <subcellularLocation>
        <location evidence="1">Golgi apparatus membrane</location>
        <topology evidence="1">Peripheral membrane protein</topology>
    </subcellularLocation>
</comment>
<comment type="pathway">
    <text evidence="4">Amino-acid degradation; L-phenylalanine degradation; acetoacetate and fumarate from L-phenylalanine: step 3/6.</text>
</comment>
<evidence type="ECO:0000256" key="19">
    <source>
        <dbReference type="ARBA" id="ARBA00033727"/>
    </source>
</evidence>
<dbReference type="NCBIfam" id="TIGR01263">
    <property type="entry name" value="4HPPD"/>
    <property type="match status" value="1"/>
</dbReference>
<dbReference type="SUPFAM" id="SSF54593">
    <property type="entry name" value="Glyoxalase/Bleomycin resistance protein/Dihydroxybiphenyl dioxygenase"/>
    <property type="match status" value="1"/>
</dbReference>
<dbReference type="GO" id="GO:0006559">
    <property type="term" value="P:L-phenylalanine catabolic process"/>
    <property type="evidence" value="ECO:0007669"/>
    <property type="project" value="UniProtKB-KW"/>
</dbReference>
<dbReference type="GO" id="GO:0003868">
    <property type="term" value="F:4-hydroxyphenylpyruvate dioxygenase activity"/>
    <property type="evidence" value="ECO:0007669"/>
    <property type="project" value="UniProtKB-EC"/>
</dbReference>
<dbReference type="GO" id="GO:0042803">
    <property type="term" value="F:protein homodimerization activity"/>
    <property type="evidence" value="ECO:0007669"/>
    <property type="project" value="UniProtKB-ARBA"/>
</dbReference>
<evidence type="ECO:0000256" key="21">
    <source>
        <dbReference type="PIRNR" id="PIRNR009283"/>
    </source>
</evidence>
<organism evidence="24 25">
    <name type="scientific">Acrobeloides nanus</name>
    <dbReference type="NCBI Taxonomy" id="290746"/>
    <lineage>
        <taxon>Eukaryota</taxon>
        <taxon>Metazoa</taxon>
        <taxon>Ecdysozoa</taxon>
        <taxon>Nematoda</taxon>
        <taxon>Chromadorea</taxon>
        <taxon>Rhabditida</taxon>
        <taxon>Tylenchina</taxon>
        <taxon>Cephalobomorpha</taxon>
        <taxon>Cephaloboidea</taxon>
        <taxon>Cephalobidae</taxon>
        <taxon>Acrobeloides</taxon>
    </lineage>
</organism>
<dbReference type="InterPro" id="IPR005956">
    <property type="entry name" value="4OHPhenylPyrv_dOase"/>
</dbReference>
<dbReference type="PANTHER" id="PTHR11959:SF3">
    <property type="entry name" value="PROTEIN C31H2.4-RELATED"/>
    <property type="match status" value="1"/>
</dbReference>
<comment type="function">
    <text evidence="19">Catalyzes the conversion of 4-hydroxyphenylpyruvic acid to homogentisic acid, one of the steps in tyrosine catabolism.</text>
</comment>
<dbReference type="InterPro" id="IPR004360">
    <property type="entry name" value="Glyas_Fos-R_dOase_dom"/>
</dbReference>
<keyword evidence="18" id="KW-0585">Phenylalanine catabolism</keyword>
<dbReference type="InterPro" id="IPR041736">
    <property type="entry name" value="4OHPhenylPyrv_dOase_N"/>
</dbReference>
<evidence type="ECO:0000256" key="14">
    <source>
        <dbReference type="ARBA" id="ARBA00023002"/>
    </source>
</evidence>
<dbReference type="PANTHER" id="PTHR11959">
    <property type="entry name" value="4-HYDROXYPHENYLPYRUVATE DIOXYGENASE"/>
    <property type="match status" value="1"/>
</dbReference>
<dbReference type="FunFam" id="3.10.180.10:FF:000022">
    <property type="entry name" value="4-hydroxyphenylpyruvate dioxygenase"/>
    <property type="match status" value="1"/>
</dbReference>
<evidence type="ECO:0000256" key="15">
    <source>
        <dbReference type="ARBA" id="ARBA00023004"/>
    </source>
</evidence>
<evidence type="ECO:0000256" key="4">
    <source>
        <dbReference type="ARBA" id="ARBA00005162"/>
    </source>
</evidence>
<reference evidence="25" key="1">
    <citation type="submission" date="2022-11" db="UniProtKB">
        <authorList>
            <consortium name="WormBaseParasite"/>
        </authorList>
    </citation>
    <scope>IDENTIFICATION</scope>
</reference>
<evidence type="ECO:0000256" key="17">
    <source>
        <dbReference type="ARBA" id="ARBA00023136"/>
    </source>
</evidence>
<evidence type="ECO:0000256" key="2">
    <source>
        <dbReference type="ARBA" id="ARBA00004406"/>
    </source>
</evidence>
<accession>A0A914CXD8</accession>
<dbReference type="InterPro" id="IPR037523">
    <property type="entry name" value="VOC_core"/>
</dbReference>
<name>A0A914CXD8_9BILA</name>
<evidence type="ECO:0000256" key="7">
    <source>
        <dbReference type="ARBA" id="ARBA00018452"/>
    </source>
</evidence>
<dbReference type="AlphaFoldDB" id="A0A914CXD8"/>
<evidence type="ECO:0000256" key="5">
    <source>
        <dbReference type="ARBA" id="ARBA00005877"/>
    </source>
</evidence>
<evidence type="ECO:0000256" key="20">
    <source>
        <dbReference type="ARBA" id="ARBA00048047"/>
    </source>
</evidence>
<evidence type="ECO:0000256" key="18">
    <source>
        <dbReference type="ARBA" id="ARBA00023232"/>
    </source>
</evidence>
<evidence type="ECO:0000256" key="22">
    <source>
        <dbReference type="PIRSR" id="PIRSR009283-1"/>
    </source>
</evidence>
<comment type="similarity">
    <text evidence="5 21">Belongs to the 4HPPD family.</text>
</comment>
<evidence type="ECO:0000313" key="25">
    <source>
        <dbReference type="WBParaSite" id="ACRNAN_scaffold15902.g16110.t1"/>
    </source>
</evidence>
<proteinExistence type="inferred from homology"/>
<feature type="binding site" evidence="22">
    <location>
        <position position="251"/>
    </location>
    <ligand>
        <name>Fe cation</name>
        <dbReference type="ChEBI" id="CHEBI:24875"/>
    </ligand>
</feature>
<keyword evidence="9 22" id="KW-0479">Metal-binding</keyword>
<evidence type="ECO:0000256" key="1">
    <source>
        <dbReference type="ARBA" id="ARBA00004395"/>
    </source>
</evidence>
<evidence type="ECO:0000313" key="24">
    <source>
        <dbReference type="Proteomes" id="UP000887540"/>
    </source>
</evidence>
<dbReference type="GO" id="GO:0006572">
    <property type="term" value="P:L-tyrosine catabolic process"/>
    <property type="evidence" value="ECO:0007669"/>
    <property type="project" value="UniProtKB-KW"/>
</dbReference>
<evidence type="ECO:0000256" key="11">
    <source>
        <dbReference type="ARBA" id="ARBA00022824"/>
    </source>
</evidence>
<dbReference type="Proteomes" id="UP000887540">
    <property type="component" value="Unplaced"/>
</dbReference>
<dbReference type="Pfam" id="PF00903">
    <property type="entry name" value="Glyoxalase"/>
    <property type="match status" value="1"/>
</dbReference>
<dbReference type="GO" id="GO:0000139">
    <property type="term" value="C:Golgi membrane"/>
    <property type="evidence" value="ECO:0007669"/>
    <property type="project" value="UniProtKB-SubCell"/>
</dbReference>
<feature type="domain" description="VOC" evidence="23">
    <location>
        <begin position="164"/>
        <end position="323"/>
    </location>
</feature>
<protein>
    <recommendedName>
        <fullName evidence="7 21">4-hydroxyphenylpyruvate dioxygenase</fullName>
    </recommendedName>
</protein>
<evidence type="ECO:0000256" key="9">
    <source>
        <dbReference type="ARBA" id="ARBA00022723"/>
    </source>
</evidence>
<evidence type="ECO:0000256" key="3">
    <source>
        <dbReference type="ARBA" id="ARBA00004496"/>
    </source>
</evidence>
<keyword evidence="15 22" id="KW-0408">Iron</keyword>
<dbReference type="Gene3D" id="3.10.180.10">
    <property type="entry name" value="2,3-Dihydroxybiphenyl 1,2-Dioxygenase, domain 1"/>
    <property type="match status" value="2"/>
</dbReference>
<dbReference type="InterPro" id="IPR041735">
    <property type="entry name" value="4OHPhenylPyrv_dOase_C"/>
</dbReference>
<dbReference type="PIRSF" id="PIRSF009283">
    <property type="entry name" value="HPP_dOase"/>
    <property type="match status" value="1"/>
</dbReference>
<keyword evidence="14" id="KW-0560">Oxidoreductase</keyword>
<dbReference type="GO" id="GO:0046872">
    <property type="term" value="F:metal ion binding"/>
    <property type="evidence" value="ECO:0007669"/>
    <property type="project" value="UniProtKB-KW"/>
</dbReference>
<comment type="subunit">
    <text evidence="6">Homodimer.</text>
</comment>
<evidence type="ECO:0000256" key="10">
    <source>
        <dbReference type="ARBA" id="ARBA00022737"/>
    </source>
</evidence>
<keyword evidence="10" id="KW-0677">Repeat</keyword>
<keyword evidence="16" id="KW-0333">Golgi apparatus</keyword>
<evidence type="ECO:0000256" key="12">
    <source>
        <dbReference type="ARBA" id="ARBA00022878"/>
    </source>
</evidence>
<evidence type="ECO:0000256" key="8">
    <source>
        <dbReference type="ARBA" id="ARBA00022490"/>
    </source>
</evidence>
<evidence type="ECO:0000259" key="23">
    <source>
        <dbReference type="PROSITE" id="PS51819"/>
    </source>
</evidence>
<keyword evidence="13" id="KW-0223">Dioxygenase</keyword>
<comment type="cofactor">
    <cofactor evidence="22">
        <name>Fe cation</name>
        <dbReference type="ChEBI" id="CHEBI:24875"/>
    </cofactor>
    <text evidence="22">Binds 1 Fe cation per subunit.</text>
</comment>
<feature type="binding site" evidence="22">
    <location>
        <position position="334"/>
    </location>
    <ligand>
        <name>Fe cation</name>
        <dbReference type="ChEBI" id="CHEBI:24875"/>
    </ligand>
</feature>
<keyword evidence="11" id="KW-0256">Endoplasmic reticulum</keyword>
<evidence type="ECO:0000256" key="16">
    <source>
        <dbReference type="ARBA" id="ARBA00023034"/>
    </source>
</evidence>
<evidence type="ECO:0000256" key="13">
    <source>
        <dbReference type="ARBA" id="ARBA00022964"/>
    </source>
</evidence>
<keyword evidence="12" id="KW-0828">Tyrosine catabolism</keyword>
<dbReference type="WBParaSite" id="ACRNAN_scaffold15902.g16110.t1">
    <property type="protein sequence ID" value="ACRNAN_scaffold15902.g16110.t1"/>
    <property type="gene ID" value="ACRNAN_scaffold15902.g16110"/>
</dbReference>
<dbReference type="PROSITE" id="PS51819">
    <property type="entry name" value="VOC"/>
    <property type="match status" value="2"/>
</dbReference>
<comment type="catalytic activity">
    <reaction evidence="20">
        <text>3-(4-hydroxyphenyl)pyruvate + O2 = homogentisate + CO2</text>
        <dbReference type="Rhea" id="RHEA:16189"/>
        <dbReference type="ChEBI" id="CHEBI:15379"/>
        <dbReference type="ChEBI" id="CHEBI:16169"/>
        <dbReference type="ChEBI" id="CHEBI:16526"/>
        <dbReference type="ChEBI" id="CHEBI:36242"/>
        <dbReference type="EC" id="1.13.11.27"/>
    </reaction>
    <physiologicalReaction direction="left-to-right" evidence="20">
        <dbReference type="Rhea" id="RHEA:16190"/>
    </physiologicalReaction>
</comment>